<keyword evidence="3" id="KW-1185">Reference proteome</keyword>
<feature type="region of interest" description="Disordered" evidence="1">
    <location>
        <begin position="64"/>
        <end position="92"/>
    </location>
</feature>
<dbReference type="EMBL" id="KV935230">
    <property type="protein sequence ID" value="PIO30472.1"/>
    <property type="molecule type" value="Genomic_DNA"/>
</dbReference>
<gene>
    <name evidence="2" type="ORF">AB205_0147110</name>
</gene>
<name>A0A2G9RRD6_AQUCT</name>
<dbReference type="AlphaFoldDB" id="A0A2G9RRD6"/>
<evidence type="ECO:0000256" key="1">
    <source>
        <dbReference type="SAM" id="MobiDB-lite"/>
    </source>
</evidence>
<reference evidence="3" key="1">
    <citation type="journal article" date="2017" name="Nat. Commun.">
        <title>The North American bullfrog draft genome provides insight into hormonal regulation of long noncoding RNA.</title>
        <authorList>
            <person name="Hammond S.A."/>
            <person name="Warren R.L."/>
            <person name="Vandervalk B.P."/>
            <person name="Kucuk E."/>
            <person name="Khan H."/>
            <person name="Gibb E.A."/>
            <person name="Pandoh P."/>
            <person name="Kirk H."/>
            <person name="Zhao Y."/>
            <person name="Jones M."/>
            <person name="Mungall A.J."/>
            <person name="Coope R."/>
            <person name="Pleasance S."/>
            <person name="Moore R.A."/>
            <person name="Holt R.A."/>
            <person name="Round J.M."/>
            <person name="Ohora S."/>
            <person name="Walle B.V."/>
            <person name="Veldhoen N."/>
            <person name="Helbing C.C."/>
            <person name="Birol I."/>
        </authorList>
    </citation>
    <scope>NUCLEOTIDE SEQUENCE [LARGE SCALE GENOMIC DNA]</scope>
</reference>
<feature type="compositionally biased region" description="Pro residues" evidence="1">
    <location>
        <begin position="64"/>
        <end position="73"/>
    </location>
</feature>
<proteinExistence type="predicted"/>
<evidence type="ECO:0000313" key="2">
    <source>
        <dbReference type="EMBL" id="PIO30472.1"/>
    </source>
</evidence>
<dbReference type="Proteomes" id="UP000228934">
    <property type="component" value="Unassembled WGS sequence"/>
</dbReference>
<protein>
    <submittedName>
        <fullName evidence="2">Uncharacterized protein</fullName>
    </submittedName>
</protein>
<accession>A0A2G9RRD6</accession>
<sequence>MRAVGSSHQIPMPILILNQIQHLNRLKVVDQQIDQRKNGSLLKGHGALETRQPPAIYPRIKFPGPVPALPPATDPKNKGPVPELPPAIDPKTKCPLPAPPPEIDPKNKGPVPELPPPAQELQIPQLPALEYHVSQEPGPLHIFQLVLPTQHGCLPTQPGVQANTPNFTEYLFLPDTLLQFIVDQTNLYAQQHIANNPQSSYAPSV</sequence>
<evidence type="ECO:0000313" key="3">
    <source>
        <dbReference type="Proteomes" id="UP000228934"/>
    </source>
</evidence>
<organism evidence="2 3">
    <name type="scientific">Aquarana catesbeiana</name>
    <name type="common">American bullfrog</name>
    <name type="synonym">Rana catesbeiana</name>
    <dbReference type="NCBI Taxonomy" id="8400"/>
    <lineage>
        <taxon>Eukaryota</taxon>
        <taxon>Metazoa</taxon>
        <taxon>Chordata</taxon>
        <taxon>Craniata</taxon>
        <taxon>Vertebrata</taxon>
        <taxon>Euteleostomi</taxon>
        <taxon>Amphibia</taxon>
        <taxon>Batrachia</taxon>
        <taxon>Anura</taxon>
        <taxon>Neobatrachia</taxon>
        <taxon>Ranoidea</taxon>
        <taxon>Ranidae</taxon>
        <taxon>Aquarana</taxon>
    </lineage>
</organism>